<accession>A0ABN7X4N5</accession>
<evidence type="ECO:0000313" key="1">
    <source>
        <dbReference type="EMBL" id="CAG8845824.1"/>
    </source>
</evidence>
<sequence length="128" mass="14916">MTQCCQQFCCQKGVPFGPKDSETTRYYATHKPVDYANVKASVKRWLLQVSSFLFLWINSNFVRHSYERSDDSLEGQKMFGTWMHYTRRFNVVGSDKGNSVLSTNNQKMIDIQTNLCKHTECRKKVPFA</sequence>
<keyword evidence="2" id="KW-1185">Reference proteome</keyword>
<reference evidence="1 2" key="1">
    <citation type="submission" date="2021-06" db="EMBL/GenBank/DDBJ databases">
        <authorList>
            <person name="Kallberg Y."/>
            <person name="Tangrot J."/>
            <person name="Rosling A."/>
        </authorList>
    </citation>
    <scope>NUCLEOTIDE SEQUENCE [LARGE SCALE GENOMIC DNA]</scope>
    <source>
        <strain evidence="1 2">120-4 pot B 10/14</strain>
    </source>
</reference>
<organism evidence="1 2">
    <name type="scientific">Gigaspora margarita</name>
    <dbReference type="NCBI Taxonomy" id="4874"/>
    <lineage>
        <taxon>Eukaryota</taxon>
        <taxon>Fungi</taxon>
        <taxon>Fungi incertae sedis</taxon>
        <taxon>Mucoromycota</taxon>
        <taxon>Glomeromycotina</taxon>
        <taxon>Glomeromycetes</taxon>
        <taxon>Diversisporales</taxon>
        <taxon>Gigasporaceae</taxon>
        <taxon>Gigaspora</taxon>
    </lineage>
</organism>
<proteinExistence type="predicted"/>
<gene>
    <name evidence="1" type="ORF">GMARGA_LOCUS37850</name>
</gene>
<name>A0ABN7X4N5_GIGMA</name>
<protein>
    <submittedName>
        <fullName evidence="1">27688_t:CDS:1</fullName>
    </submittedName>
</protein>
<comment type="caution">
    <text evidence="1">The sequence shown here is derived from an EMBL/GenBank/DDBJ whole genome shotgun (WGS) entry which is preliminary data.</text>
</comment>
<dbReference type="EMBL" id="CAJVQB010081078">
    <property type="protein sequence ID" value="CAG8845824.1"/>
    <property type="molecule type" value="Genomic_DNA"/>
</dbReference>
<evidence type="ECO:0000313" key="2">
    <source>
        <dbReference type="Proteomes" id="UP000789901"/>
    </source>
</evidence>
<dbReference type="Proteomes" id="UP000789901">
    <property type="component" value="Unassembled WGS sequence"/>
</dbReference>